<feature type="domain" description="PhoU" evidence="1">
    <location>
        <begin position="1"/>
        <end position="83"/>
    </location>
</feature>
<proteinExistence type="predicted"/>
<organism evidence="2">
    <name type="scientific">bioreactor metagenome</name>
    <dbReference type="NCBI Taxonomy" id="1076179"/>
    <lineage>
        <taxon>unclassified sequences</taxon>
        <taxon>metagenomes</taxon>
        <taxon>ecological metagenomes</taxon>
    </lineage>
</organism>
<name>A0A645JQJ5_9ZZZZ</name>
<sequence length="92" mass="10324">MYEKVMKTYEMSLQSMREGSSELALKVVKMEEQVDIIERSCRSAHIYRLNNSMCNPEAGIIFLDLLSNLERISDHASNIAKAVIDAKGSISA</sequence>
<evidence type="ECO:0000313" key="2">
    <source>
        <dbReference type="EMBL" id="MPN61803.1"/>
    </source>
</evidence>
<dbReference type="InterPro" id="IPR038078">
    <property type="entry name" value="PhoU-like_sf"/>
</dbReference>
<dbReference type="Gene3D" id="1.20.58.220">
    <property type="entry name" value="Phosphate transport system protein phou homolog 2, domain 2"/>
    <property type="match status" value="1"/>
</dbReference>
<reference evidence="2" key="1">
    <citation type="submission" date="2019-08" db="EMBL/GenBank/DDBJ databases">
        <authorList>
            <person name="Kucharzyk K."/>
            <person name="Murdoch R.W."/>
            <person name="Higgins S."/>
            <person name="Loffler F."/>
        </authorList>
    </citation>
    <scope>NUCLEOTIDE SEQUENCE</scope>
</reference>
<accession>A0A645JQJ5</accession>
<dbReference type="SUPFAM" id="SSF109755">
    <property type="entry name" value="PhoU-like"/>
    <property type="match status" value="1"/>
</dbReference>
<gene>
    <name evidence="2" type="ORF">SDC9_209547</name>
</gene>
<dbReference type="AlphaFoldDB" id="A0A645JQJ5"/>
<dbReference type="EMBL" id="VSSQ01138950">
    <property type="protein sequence ID" value="MPN61803.1"/>
    <property type="molecule type" value="Genomic_DNA"/>
</dbReference>
<comment type="caution">
    <text evidence="2">The sequence shown here is derived from an EMBL/GenBank/DDBJ whole genome shotgun (WGS) entry which is preliminary data.</text>
</comment>
<dbReference type="Pfam" id="PF01895">
    <property type="entry name" value="PhoU"/>
    <property type="match status" value="1"/>
</dbReference>
<evidence type="ECO:0000259" key="1">
    <source>
        <dbReference type="Pfam" id="PF01895"/>
    </source>
</evidence>
<dbReference type="InterPro" id="IPR026022">
    <property type="entry name" value="PhoU_dom"/>
</dbReference>
<protein>
    <recommendedName>
        <fullName evidence="1">PhoU domain-containing protein</fullName>
    </recommendedName>
</protein>